<gene>
    <name evidence="2" type="ORF">DSL64_21610</name>
</gene>
<dbReference type="RefSeq" id="WP_115833024.1">
    <property type="nucleotide sequence ID" value="NZ_QNUL01000022.1"/>
</dbReference>
<dbReference type="OrthoDB" id="915634at2"/>
<evidence type="ECO:0000313" key="3">
    <source>
        <dbReference type="Proteomes" id="UP000256373"/>
    </source>
</evidence>
<dbReference type="AlphaFoldDB" id="A0A3D8Y755"/>
<feature type="domain" description="MobA/VirD2-like nuclease" evidence="1">
    <location>
        <begin position="41"/>
        <end position="151"/>
    </location>
</feature>
<dbReference type="Pfam" id="PF03432">
    <property type="entry name" value="Relaxase"/>
    <property type="match status" value="1"/>
</dbReference>
<accession>A0A3D8Y755</accession>
<proteinExistence type="predicted"/>
<protein>
    <submittedName>
        <fullName evidence="2">Relaxase</fullName>
    </submittedName>
</protein>
<evidence type="ECO:0000259" key="1">
    <source>
        <dbReference type="Pfam" id="PF03432"/>
    </source>
</evidence>
<organism evidence="2 3">
    <name type="scientific">Dyadobacter luteus</name>
    <dbReference type="NCBI Taxonomy" id="2259619"/>
    <lineage>
        <taxon>Bacteria</taxon>
        <taxon>Pseudomonadati</taxon>
        <taxon>Bacteroidota</taxon>
        <taxon>Cytophagia</taxon>
        <taxon>Cytophagales</taxon>
        <taxon>Spirosomataceae</taxon>
        <taxon>Dyadobacter</taxon>
    </lineage>
</organism>
<name>A0A3D8Y755_9BACT</name>
<dbReference type="Proteomes" id="UP000256373">
    <property type="component" value="Unassembled WGS sequence"/>
</dbReference>
<reference evidence="2 3" key="1">
    <citation type="submission" date="2018-07" db="EMBL/GenBank/DDBJ databases">
        <title>Dyadobacter roseus sp. nov., isolated from rose rhizosphere soil.</title>
        <authorList>
            <person name="Chen L."/>
        </authorList>
    </citation>
    <scope>NUCLEOTIDE SEQUENCE [LARGE SCALE GENOMIC DNA]</scope>
    <source>
        <strain evidence="2 3">RS19</strain>
    </source>
</reference>
<dbReference type="InterPro" id="IPR005094">
    <property type="entry name" value="Endonuclease_MobA/VirD2"/>
</dbReference>
<sequence>MVAVIHASGTLRSALNYNERKVSQAVASFLDAGFYLENKQDLNYHSKLSRLVKRNALNPNVKVNTLHISLNFSPDEKLSDERLKEIARSYLAKIGFEKQPYLLYQHHDSGHPHVHLITTTIRADGRAIRLHNIGRNQSEKARKELETEFGLIRAEDQNKQNYELKAPALQLAQYRKTETKKAISSVLHGVLKQYKYASAAELNAVLALYGVLADRGSENSRIYKNQGLVYRLLDQNGTKIGVPIKASDFHFKPTLKYLNARFEINQTERVQYRARIKNAVDLTLLSQSHSVESLSLALKKQGILLVSRRSDQGQIYGLTYIDQVTKCVFNGSALGKTYSAKAIVERCKLKEEPRYLVSQMPIKSPPQQPSQLVSKTVGKQHILPGTGKTASVTDPLLTDLFAPETSSEQILWQLKKSRKKRRRKMQ</sequence>
<comment type="caution">
    <text evidence="2">The sequence shown here is derived from an EMBL/GenBank/DDBJ whole genome shotgun (WGS) entry which is preliminary data.</text>
</comment>
<dbReference type="EMBL" id="QNUL01000022">
    <property type="protein sequence ID" value="REA58208.1"/>
    <property type="molecule type" value="Genomic_DNA"/>
</dbReference>
<keyword evidence="3" id="KW-1185">Reference proteome</keyword>
<evidence type="ECO:0000313" key="2">
    <source>
        <dbReference type="EMBL" id="REA58208.1"/>
    </source>
</evidence>